<dbReference type="InParanoid" id="W3WP69"/>
<dbReference type="EMBL" id="KI912118">
    <property type="protein sequence ID" value="ETS75695.1"/>
    <property type="molecule type" value="Genomic_DNA"/>
</dbReference>
<accession>W3WP69</accession>
<evidence type="ECO:0000313" key="2">
    <source>
        <dbReference type="EMBL" id="ETS75695.1"/>
    </source>
</evidence>
<reference evidence="3" key="1">
    <citation type="journal article" date="2015" name="BMC Genomics">
        <title>Genomic and transcriptomic analysis of the endophytic fungus Pestalotiopsis fici reveals its lifestyle and high potential for synthesis of natural products.</title>
        <authorList>
            <person name="Wang X."/>
            <person name="Zhang X."/>
            <person name="Liu L."/>
            <person name="Xiang M."/>
            <person name="Wang W."/>
            <person name="Sun X."/>
            <person name="Che Y."/>
            <person name="Guo L."/>
            <person name="Liu G."/>
            <person name="Guo L."/>
            <person name="Wang C."/>
            <person name="Yin W.B."/>
            <person name="Stadler M."/>
            <person name="Zhang X."/>
            <person name="Liu X."/>
        </authorList>
    </citation>
    <scope>NUCLEOTIDE SEQUENCE [LARGE SCALE GENOMIC DNA]</scope>
    <source>
        <strain evidence="3">W106-1 / CGMCC3.15140</strain>
    </source>
</reference>
<proteinExistence type="predicted"/>
<evidence type="ECO:0000313" key="3">
    <source>
        <dbReference type="Proteomes" id="UP000030651"/>
    </source>
</evidence>
<sequence>MSLYQPSGWLPGMTLDFAVAIAEVRDKVGHSFQQGEWNTVLYNIINDWLCDERKLDYGVNVEYSLMYIHVEFLNTLWRELYGRLGRPSPWALLDPMLFESNTKSDIVLEAKPLLDHLLHTTTQDDFIQVLASGKIPDSKESVKDEDEDEAPSAGSSSPETAENESEDDLFARQPPTYRSTLRRW</sequence>
<protein>
    <submittedName>
        <fullName evidence="2">Uncharacterized protein</fullName>
    </submittedName>
</protein>
<name>W3WP69_PESFW</name>
<feature type="region of interest" description="Disordered" evidence="1">
    <location>
        <begin position="137"/>
        <end position="184"/>
    </location>
</feature>
<dbReference type="AlphaFoldDB" id="W3WP69"/>
<evidence type="ECO:0000256" key="1">
    <source>
        <dbReference type="SAM" id="MobiDB-lite"/>
    </source>
</evidence>
<dbReference type="HOGENOM" id="CLU_1468685_0_0_1"/>
<organism evidence="2 3">
    <name type="scientific">Pestalotiopsis fici (strain W106-1 / CGMCC3.15140)</name>
    <dbReference type="NCBI Taxonomy" id="1229662"/>
    <lineage>
        <taxon>Eukaryota</taxon>
        <taxon>Fungi</taxon>
        <taxon>Dikarya</taxon>
        <taxon>Ascomycota</taxon>
        <taxon>Pezizomycotina</taxon>
        <taxon>Sordariomycetes</taxon>
        <taxon>Xylariomycetidae</taxon>
        <taxon>Amphisphaeriales</taxon>
        <taxon>Sporocadaceae</taxon>
        <taxon>Pestalotiopsis</taxon>
    </lineage>
</organism>
<keyword evidence="3" id="KW-1185">Reference proteome</keyword>
<dbReference type="Proteomes" id="UP000030651">
    <property type="component" value="Unassembled WGS sequence"/>
</dbReference>
<dbReference type="GeneID" id="19277652"/>
<dbReference type="KEGG" id="pfy:PFICI_12639"/>
<dbReference type="RefSeq" id="XP_007839411.1">
    <property type="nucleotide sequence ID" value="XM_007841220.1"/>
</dbReference>
<gene>
    <name evidence="2" type="ORF">PFICI_12639</name>
</gene>